<dbReference type="Gene3D" id="2.40.40.20">
    <property type="match status" value="1"/>
</dbReference>
<dbReference type="GO" id="GO:0050626">
    <property type="term" value="F:trimethylamine-N-oxide reductase (cytochrome c) activity"/>
    <property type="evidence" value="ECO:0007669"/>
    <property type="project" value="UniProtKB-EC"/>
</dbReference>
<sequence length="790" mass="88633" precursor="true">MLLNRRQFIRMAAATFAAIAYSPEVLASEGDRVITHATHMGPLKAYVRNGKIVKIEAMGMDMDPVDLLYALKDVTYSPNRIKHPCVRKSYLDGSDKRHLRGAEEFVRVSWDEALDLVAESLIKTREEYGNESIFKTTYARWSHPGRIHQASSLQARMLGLFGGFTDIVGDYSAGAATRILPYVVGDMEVYSRQTARDVVLENTELILMWGTDPFKTEKVDYHVPIHSDFEWFRAMRDKGVKFVTIDPLKSKTCRELGSEWVPIRAASDVPMILAMCYTLYIEGLYNKEFIEKYTVGFYTFLKYLTGEKDGVVKDAAWAEKICGVPADKIKELARMSVKHRTLVTGSWACQRIQNGEQFHWSLVALGSMIGQIGLPGGGLYLNMAYCTAGAPYSGAGIPIMVSQGGNPVQTLIPASRMAELLLNPGKTIEYNGKRLTYPNIKLIYSAGVTPIGHQPDVNKLIKGVRKADTVITHEPWWTPTAKYSDIVLPATTSFERNDLTFGSSYGVEYVFAMKQIISPLFEARNDYDIFRDLSAKFGFEKEFTKGRSIDEWIEWSYSKVRAEVSFADFWDKGYVHFPPLKGSRDFVRHADFRNDPVKKHLRTPSGKIELFSEKIASFGYRDCPGHPAWIEPSEGIGSYLSRKYPFQLISPHPEHRLHSQLDNSDLSKKYKISGREPIHINTEDASRMGLKEGDLVEVYNNRGKVIAGTHVSDGIIKGVVAIEEGAWFAAEDPADSNSRCISGQVNVLTSDRPTSRLAQAISANSCLVAIRCCGKIKSESFSQINYCQIH</sequence>
<protein>
    <recommendedName>
        <fullName evidence="4">trimethylamine-N-oxide reductase</fullName>
        <ecNumber evidence="4">1.7.2.3</ecNumber>
    </recommendedName>
</protein>
<dbReference type="GO" id="GO:0009055">
    <property type="term" value="F:electron transfer activity"/>
    <property type="evidence" value="ECO:0007669"/>
    <property type="project" value="TreeGrafter"/>
</dbReference>
<dbReference type="Pfam" id="PF01568">
    <property type="entry name" value="Molydop_binding"/>
    <property type="match status" value="1"/>
</dbReference>
<dbReference type="SUPFAM" id="SSF50692">
    <property type="entry name" value="ADC-like"/>
    <property type="match status" value="1"/>
</dbReference>
<comment type="subcellular location">
    <subcellularLocation>
        <location evidence="2">Periplasm</location>
    </subcellularLocation>
</comment>
<feature type="chain" id="PRO_5003057950" description="trimethylamine-N-oxide reductase" evidence="10">
    <location>
        <begin position="28"/>
        <end position="790"/>
    </location>
</feature>
<dbReference type="GO" id="GO:0009061">
    <property type="term" value="P:anaerobic respiration"/>
    <property type="evidence" value="ECO:0007669"/>
    <property type="project" value="TreeGrafter"/>
</dbReference>
<dbReference type="PaxDb" id="522772-Dacet_2175"/>
<evidence type="ECO:0000256" key="2">
    <source>
        <dbReference type="ARBA" id="ARBA00004418"/>
    </source>
</evidence>
<keyword evidence="9" id="KW-0560">Oxidoreductase</keyword>
<evidence type="ECO:0000256" key="1">
    <source>
        <dbReference type="ARBA" id="ARBA00001942"/>
    </source>
</evidence>
<keyword evidence="15" id="KW-1185">Reference proteome</keyword>
<evidence type="ECO:0000256" key="6">
    <source>
        <dbReference type="ARBA" id="ARBA00022723"/>
    </source>
</evidence>
<dbReference type="STRING" id="522772.Dacet_2175"/>
<dbReference type="PANTHER" id="PTHR43742:SF10">
    <property type="entry name" value="TRIMETHYLAMINE-N-OXIDE REDUCTASE 2"/>
    <property type="match status" value="1"/>
</dbReference>
<feature type="domain" description="Molybdopterin oxidoreductase" evidence="11">
    <location>
        <begin position="80"/>
        <end position="535"/>
    </location>
</feature>
<name>D4H2E6_DENA2</name>
<evidence type="ECO:0000259" key="11">
    <source>
        <dbReference type="Pfam" id="PF00384"/>
    </source>
</evidence>
<dbReference type="AlphaFoldDB" id="D4H2E6"/>
<dbReference type="EC" id="1.7.2.3" evidence="4"/>
<keyword evidence="7 10" id="KW-0732">Signal</keyword>
<evidence type="ECO:0000256" key="3">
    <source>
        <dbReference type="ARBA" id="ARBA00010312"/>
    </source>
</evidence>
<dbReference type="InterPro" id="IPR006656">
    <property type="entry name" value="Mopterin_OxRdtase"/>
</dbReference>
<evidence type="ECO:0000256" key="7">
    <source>
        <dbReference type="ARBA" id="ARBA00022729"/>
    </source>
</evidence>
<dbReference type="PANTHER" id="PTHR43742">
    <property type="entry name" value="TRIMETHYLAMINE-N-OXIDE REDUCTASE"/>
    <property type="match status" value="1"/>
</dbReference>
<dbReference type="InterPro" id="IPR006655">
    <property type="entry name" value="Mopterin_OxRdtase_prok_CS"/>
</dbReference>
<dbReference type="InterPro" id="IPR041460">
    <property type="entry name" value="Molybdopterin_N"/>
</dbReference>
<dbReference type="PROSITE" id="PS00490">
    <property type="entry name" value="MOLYBDOPTERIN_PROK_2"/>
    <property type="match status" value="1"/>
</dbReference>
<dbReference type="HOGENOM" id="CLU_000422_13_3_0"/>
<evidence type="ECO:0000313" key="15">
    <source>
        <dbReference type="Proteomes" id="UP000002012"/>
    </source>
</evidence>
<evidence type="ECO:0000256" key="4">
    <source>
        <dbReference type="ARBA" id="ARBA00011885"/>
    </source>
</evidence>
<dbReference type="InterPro" id="IPR050612">
    <property type="entry name" value="Prok_Mopterin_Oxidored"/>
</dbReference>
<dbReference type="RefSeq" id="WP_013011440.1">
    <property type="nucleotide sequence ID" value="NC_013943.1"/>
</dbReference>
<dbReference type="PROSITE" id="PS51318">
    <property type="entry name" value="TAT"/>
    <property type="match status" value="1"/>
</dbReference>
<feature type="domain" description="Molybdopterin oxidoreductase N-terminal" evidence="13">
    <location>
        <begin position="36"/>
        <end position="76"/>
    </location>
</feature>
<reference evidence="14 15" key="1">
    <citation type="journal article" date="2010" name="Stand. Genomic Sci.">
        <title>Complete genome sequence of Denitrovibrio acetiphilus type strain (N2460).</title>
        <authorList>
            <person name="Kiss H."/>
            <person name="Lang E."/>
            <person name="Lapidus A."/>
            <person name="Copeland A."/>
            <person name="Nolan M."/>
            <person name="Glavina Del Rio T."/>
            <person name="Chen F."/>
            <person name="Lucas S."/>
            <person name="Tice H."/>
            <person name="Cheng J.F."/>
            <person name="Han C."/>
            <person name="Goodwin L."/>
            <person name="Pitluck S."/>
            <person name="Liolios K."/>
            <person name="Pati A."/>
            <person name="Ivanova N."/>
            <person name="Mavromatis K."/>
            <person name="Chen A."/>
            <person name="Palaniappan K."/>
            <person name="Land M."/>
            <person name="Hauser L."/>
            <person name="Chang Y.J."/>
            <person name="Jeffries C.D."/>
            <person name="Detter J.C."/>
            <person name="Brettin T."/>
            <person name="Spring S."/>
            <person name="Rohde M."/>
            <person name="Goker M."/>
            <person name="Woyke T."/>
            <person name="Bristow J."/>
            <person name="Eisen J.A."/>
            <person name="Markowitz V."/>
            <person name="Hugenholtz P."/>
            <person name="Kyrpides N.C."/>
            <person name="Klenk H.P."/>
        </authorList>
    </citation>
    <scope>NUCLEOTIDE SEQUENCE [LARGE SCALE GENOMIC DNA]</scope>
    <source>
        <strain evidence="15">DSM 12809 / NBRC 114555 / N2460</strain>
    </source>
</reference>
<evidence type="ECO:0000259" key="12">
    <source>
        <dbReference type="Pfam" id="PF01568"/>
    </source>
</evidence>
<dbReference type="InParanoid" id="D4H2E6"/>
<dbReference type="Pfam" id="PF18364">
    <property type="entry name" value="Molybdopterin_N"/>
    <property type="match status" value="1"/>
</dbReference>
<evidence type="ECO:0000259" key="13">
    <source>
        <dbReference type="Pfam" id="PF18364"/>
    </source>
</evidence>
<dbReference type="OrthoDB" id="9759518at2"/>
<comment type="similarity">
    <text evidence="3">Belongs to the prokaryotic molybdopterin-containing oxidoreductase family.</text>
</comment>
<keyword evidence="8" id="KW-0574">Periplasm</keyword>
<evidence type="ECO:0000256" key="8">
    <source>
        <dbReference type="ARBA" id="ARBA00022764"/>
    </source>
</evidence>
<feature type="signal peptide" evidence="10">
    <location>
        <begin position="1"/>
        <end position="27"/>
    </location>
</feature>
<dbReference type="EMBL" id="CP001968">
    <property type="protein sequence ID" value="ADD68937.1"/>
    <property type="molecule type" value="Genomic_DNA"/>
</dbReference>
<dbReference type="KEGG" id="dap:Dacet_2175"/>
<accession>D4H2E6</accession>
<comment type="cofactor">
    <cofactor evidence="1">
        <name>Mo-bis(molybdopterin guanine dinucleotide)</name>
        <dbReference type="ChEBI" id="CHEBI:60539"/>
    </cofactor>
</comment>
<evidence type="ECO:0000256" key="9">
    <source>
        <dbReference type="ARBA" id="ARBA00023002"/>
    </source>
</evidence>
<dbReference type="GO" id="GO:0030151">
    <property type="term" value="F:molybdenum ion binding"/>
    <property type="evidence" value="ECO:0007669"/>
    <property type="project" value="TreeGrafter"/>
</dbReference>
<dbReference type="Gene3D" id="3.40.50.740">
    <property type="match status" value="1"/>
</dbReference>
<dbReference type="InterPro" id="IPR009010">
    <property type="entry name" value="Asp_de-COase-like_dom_sf"/>
</dbReference>
<dbReference type="InterPro" id="IPR006311">
    <property type="entry name" value="TAT_signal"/>
</dbReference>
<organism evidence="14 15">
    <name type="scientific">Denitrovibrio acetiphilus (strain DSM 12809 / NBRC 114555 / N2460)</name>
    <dbReference type="NCBI Taxonomy" id="522772"/>
    <lineage>
        <taxon>Bacteria</taxon>
        <taxon>Pseudomonadati</taxon>
        <taxon>Deferribacterota</taxon>
        <taxon>Deferribacteres</taxon>
        <taxon>Deferribacterales</taxon>
        <taxon>Geovibrionaceae</taxon>
        <taxon>Denitrovibrio</taxon>
    </lineage>
</organism>
<dbReference type="GO" id="GO:0030288">
    <property type="term" value="C:outer membrane-bounded periplasmic space"/>
    <property type="evidence" value="ECO:0007669"/>
    <property type="project" value="TreeGrafter"/>
</dbReference>
<dbReference type="GO" id="GO:0043546">
    <property type="term" value="F:molybdopterin cofactor binding"/>
    <property type="evidence" value="ECO:0007669"/>
    <property type="project" value="InterPro"/>
</dbReference>
<evidence type="ECO:0000256" key="5">
    <source>
        <dbReference type="ARBA" id="ARBA00022505"/>
    </source>
</evidence>
<gene>
    <name evidence="14" type="ordered locus">Dacet_2175</name>
</gene>
<evidence type="ECO:0000256" key="10">
    <source>
        <dbReference type="SAM" id="SignalP"/>
    </source>
</evidence>
<keyword evidence="6" id="KW-0479">Metal-binding</keyword>
<dbReference type="Gene3D" id="3.40.228.10">
    <property type="entry name" value="Dimethylsulfoxide Reductase, domain 2"/>
    <property type="match status" value="1"/>
</dbReference>
<evidence type="ECO:0000313" key="14">
    <source>
        <dbReference type="EMBL" id="ADD68937.1"/>
    </source>
</evidence>
<proteinExistence type="inferred from homology"/>
<dbReference type="Gene3D" id="3.90.55.10">
    <property type="entry name" value="Dimethylsulfoxide Reductase, domain 3"/>
    <property type="match status" value="1"/>
</dbReference>
<dbReference type="Pfam" id="PF00384">
    <property type="entry name" value="Molybdopterin"/>
    <property type="match status" value="1"/>
</dbReference>
<dbReference type="Proteomes" id="UP000002012">
    <property type="component" value="Chromosome"/>
</dbReference>
<keyword evidence="5" id="KW-0500">Molybdenum</keyword>
<feature type="domain" description="Molybdopterin dinucleotide-binding" evidence="12">
    <location>
        <begin position="646"/>
        <end position="766"/>
    </location>
</feature>
<dbReference type="CDD" id="cd02793">
    <property type="entry name" value="MopB_CT_DMSOR-BSOR-TMAOR"/>
    <property type="match status" value="1"/>
</dbReference>
<dbReference type="FunCoup" id="D4H2E6">
    <property type="interactions" value="223"/>
</dbReference>
<dbReference type="InterPro" id="IPR006657">
    <property type="entry name" value="MoPterin_dinucl-bd_dom"/>
</dbReference>
<dbReference type="eggNOG" id="COG0243">
    <property type="taxonomic scope" value="Bacteria"/>
</dbReference>
<dbReference type="InterPro" id="IPR041954">
    <property type="entry name" value="CT_DMSOR/BSOR/TMAOR"/>
</dbReference>
<dbReference type="SUPFAM" id="SSF53706">
    <property type="entry name" value="Formate dehydrogenase/DMSO reductase, domains 1-3"/>
    <property type="match status" value="1"/>
</dbReference>